<keyword evidence="9" id="KW-1185">Reference proteome</keyword>
<dbReference type="EMBL" id="VDMA02000022">
    <property type="protein sequence ID" value="KAB8180398.1"/>
    <property type="molecule type" value="Genomic_DNA"/>
</dbReference>
<evidence type="ECO:0000256" key="2">
    <source>
        <dbReference type="ARBA" id="ARBA00023015"/>
    </source>
</evidence>
<evidence type="ECO:0000256" key="3">
    <source>
        <dbReference type="ARBA" id="ARBA00023125"/>
    </source>
</evidence>
<keyword evidence="3 5" id="KW-0238">DNA-binding</keyword>
<organism evidence="8 9">
    <name type="scientific">Microbispora catharanthi</name>
    <dbReference type="NCBI Taxonomy" id="1712871"/>
    <lineage>
        <taxon>Bacteria</taxon>
        <taxon>Bacillati</taxon>
        <taxon>Actinomycetota</taxon>
        <taxon>Actinomycetes</taxon>
        <taxon>Streptosporangiales</taxon>
        <taxon>Streptosporangiaceae</taxon>
        <taxon>Microbispora</taxon>
    </lineage>
</organism>
<dbReference type="InterPro" id="IPR039538">
    <property type="entry name" value="BetI_C"/>
</dbReference>
<dbReference type="PROSITE" id="PS50977">
    <property type="entry name" value="HTH_TETR_2"/>
    <property type="match status" value="1"/>
</dbReference>
<dbReference type="SUPFAM" id="SSF48498">
    <property type="entry name" value="Tetracyclin repressor-like, C-terminal domain"/>
    <property type="match status" value="1"/>
</dbReference>
<dbReference type="GO" id="GO:0003677">
    <property type="term" value="F:DNA binding"/>
    <property type="evidence" value="ECO:0007669"/>
    <property type="project" value="UniProtKB-UniRule"/>
</dbReference>
<keyword evidence="4" id="KW-0804">Transcription</keyword>
<evidence type="ECO:0000256" key="5">
    <source>
        <dbReference type="PROSITE-ProRule" id="PRU00335"/>
    </source>
</evidence>
<dbReference type="PANTHER" id="PTHR47506">
    <property type="entry name" value="TRANSCRIPTIONAL REGULATORY PROTEIN"/>
    <property type="match status" value="1"/>
</dbReference>
<evidence type="ECO:0000256" key="6">
    <source>
        <dbReference type="SAM" id="MobiDB-lite"/>
    </source>
</evidence>
<dbReference type="Proteomes" id="UP000313066">
    <property type="component" value="Unassembled WGS sequence"/>
</dbReference>
<feature type="region of interest" description="Disordered" evidence="6">
    <location>
        <begin position="1"/>
        <end position="20"/>
    </location>
</feature>
<feature type="DNA-binding region" description="H-T-H motif" evidence="5">
    <location>
        <begin position="52"/>
        <end position="71"/>
    </location>
</feature>
<feature type="domain" description="HTH tetR-type" evidence="7">
    <location>
        <begin position="29"/>
        <end position="89"/>
    </location>
</feature>
<evidence type="ECO:0000256" key="4">
    <source>
        <dbReference type="ARBA" id="ARBA00023163"/>
    </source>
</evidence>
<evidence type="ECO:0000313" key="9">
    <source>
        <dbReference type="Proteomes" id="UP000313066"/>
    </source>
</evidence>
<dbReference type="Pfam" id="PF13977">
    <property type="entry name" value="TetR_C_6"/>
    <property type="match status" value="1"/>
</dbReference>
<dbReference type="SUPFAM" id="SSF46689">
    <property type="entry name" value="Homeodomain-like"/>
    <property type="match status" value="1"/>
</dbReference>
<keyword evidence="1" id="KW-0678">Repressor</keyword>
<evidence type="ECO:0000313" key="8">
    <source>
        <dbReference type="EMBL" id="KAB8180398.1"/>
    </source>
</evidence>
<protein>
    <submittedName>
        <fullName evidence="8">TetR family transcriptional regulator</fullName>
    </submittedName>
</protein>
<dbReference type="InterPro" id="IPR036271">
    <property type="entry name" value="Tet_transcr_reg_TetR-rel_C_sf"/>
</dbReference>
<accession>A0A5N6BJL7</accession>
<reference evidence="8 9" key="1">
    <citation type="submission" date="2019-10" db="EMBL/GenBank/DDBJ databases">
        <title>Nonomuraea sp. nov., isolated from Phyllanthus amarus.</title>
        <authorList>
            <person name="Klykleung N."/>
            <person name="Tanasupawat S."/>
        </authorList>
    </citation>
    <scope>NUCLEOTIDE SEQUENCE [LARGE SCALE GENOMIC DNA]</scope>
    <source>
        <strain evidence="8 9">CR1-09</strain>
    </source>
</reference>
<evidence type="ECO:0000256" key="1">
    <source>
        <dbReference type="ARBA" id="ARBA00022491"/>
    </source>
</evidence>
<dbReference type="AlphaFoldDB" id="A0A5N6BJL7"/>
<name>A0A5N6BJL7_9ACTN</name>
<dbReference type="Pfam" id="PF00440">
    <property type="entry name" value="TetR_N"/>
    <property type="match status" value="1"/>
</dbReference>
<comment type="caution">
    <text evidence="8">The sequence shown here is derived from an EMBL/GenBank/DDBJ whole genome shotgun (WGS) entry which is preliminary data.</text>
</comment>
<dbReference type="InterPro" id="IPR009057">
    <property type="entry name" value="Homeodomain-like_sf"/>
</dbReference>
<dbReference type="PRINTS" id="PR00455">
    <property type="entry name" value="HTHTETR"/>
</dbReference>
<proteinExistence type="predicted"/>
<keyword evidence="2" id="KW-0805">Transcription regulation</keyword>
<evidence type="ECO:0000259" key="7">
    <source>
        <dbReference type="PROSITE" id="PS50977"/>
    </source>
</evidence>
<sequence length="230" mass="25480">MAIVRPGGDRTGPSEKGQRVDAALEVRTDGQRGRILASVIELVAEMGYERVRLRDVAKHAGVSIGTLQHYYETRDGLMLAAFAHHTGKIIQGLEEIAARHRDPWDRIRSLVEYITHPRGFRNRCLAFMEYAAASARDKELRRLFGLQYDGWRAPMHAAIEEGLANGAFRVHSTVEETVDLILTQIDGFEIAVATQVSGMTRARMHDSLLRGISVQLGLPPWTPGQVAAGT</sequence>
<dbReference type="Gene3D" id="1.10.357.10">
    <property type="entry name" value="Tetracycline Repressor, domain 2"/>
    <property type="match status" value="1"/>
</dbReference>
<gene>
    <name evidence="8" type="ORF">FH610_032925</name>
</gene>
<dbReference type="PANTHER" id="PTHR47506:SF1">
    <property type="entry name" value="HTH-TYPE TRANSCRIPTIONAL REGULATOR YJDC"/>
    <property type="match status" value="1"/>
</dbReference>
<dbReference type="InterPro" id="IPR001647">
    <property type="entry name" value="HTH_TetR"/>
</dbReference>